<dbReference type="AlphaFoldDB" id="A0A3E0LU90"/>
<reference evidence="2 3" key="1">
    <citation type="submission" date="2017-08" db="EMBL/GenBank/DDBJ databases">
        <title>Functional genomic and metabolic studies of the symbiotic interactions of six Microcystis-dominated communities.</title>
        <authorList>
            <person name="Li Q."/>
            <person name="Lin F."/>
        </authorList>
    </citation>
    <scope>NUCLEOTIDE SEQUENCE [LARGE SCALE GENOMIC DNA]</scope>
    <source>
        <strain evidence="2">DA14</strain>
    </source>
</reference>
<evidence type="ECO:0000313" key="3">
    <source>
        <dbReference type="Proteomes" id="UP000256301"/>
    </source>
</evidence>
<dbReference type="EMBL" id="QQWE01000017">
    <property type="protein sequence ID" value="REJ51004.1"/>
    <property type="molecule type" value="Genomic_DNA"/>
</dbReference>
<name>A0A3E0LU90_MICAE</name>
<evidence type="ECO:0000259" key="1">
    <source>
        <dbReference type="PROSITE" id="PS50234"/>
    </source>
</evidence>
<dbReference type="Proteomes" id="UP000256301">
    <property type="component" value="Unassembled WGS sequence"/>
</dbReference>
<dbReference type="PANTHER" id="PTHR10579:SF43">
    <property type="entry name" value="ZINC FINGER (C3HC4-TYPE RING FINGER) FAMILY PROTEIN"/>
    <property type="match status" value="1"/>
</dbReference>
<dbReference type="Gene3D" id="3.40.50.410">
    <property type="entry name" value="von Willebrand factor, type A domain"/>
    <property type="match status" value="1"/>
</dbReference>
<dbReference type="CDD" id="cd00198">
    <property type="entry name" value="vWFA"/>
    <property type="match status" value="1"/>
</dbReference>
<accession>A0A3E0LU90</accession>
<organism evidence="2 3">
    <name type="scientific">Microcystis aeruginosa DA14</name>
    <dbReference type="NCBI Taxonomy" id="1987506"/>
    <lineage>
        <taxon>Bacteria</taxon>
        <taxon>Bacillati</taxon>
        <taxon>Cyanobacteriota</taxon>
        <taxon>Cyanophyceae</taxon>
        <taxon>Oscillatoriophycideae</taxon>
        <taxon>Chroococcales</taxon>
        <taxon>Microcystaceae</taxon>
        <taxon>Microcystis</taxon>
    </lineage>
</organism>
<evidence type="ECO:0000313" key="2">
    <source>
        <dbReference type="EMBL" id="REJ51004.1"/>
    </source>
</evidence>
<dbReference type="PROSITE" id="PS50234">
    <property type="entry name" value="VWFA"/>
    <property type="match status" value="1"/>
</dbReference>
<dbReference type="Pfam" id="PF00092">
    <property type="entry name" value="VWA"/>
    <property type="match status" value="1"/>
</dbReference>
<gene>
    <name evidence="2" type="ORF">DWQ56_25335</name>
</gene>
<dbReference type="InterPro" id="IPR051266">
    <property type="entry name" value="CLCR"/>
</dbReference>
<comment type="caution">
    <text evidence="2">The sequence shown here is derived from an EMBL/GenBank/DDBJ whole genome shotgun (WGS) entry which is preliminary data.</text>
</comment>
<protein>
    <submittedName>
        <fullName evidence="2">VWA domain-containing protein</fullName>
    </submittedName>
</protein>
<dbReference type="PANTHER" id="PTHR10579">
    <property type="entry name" value="CALCIUM-ACTIVATED CHLORIDE CHANNEL REGULATOR"/>
    <property type="match status" value="1"/>
</dbReference>
<dbReference type="SUPFAM" id="SSF53300">
    <property type="entry name" value="vWA-like"/>
    <property type="match status" value="1"/>
</dbReference>
<proteinExistence type="predicted"/>
<feature type="domain" description="VWFA" evidence="1">
    <location>
        <begin position="42"/>
        <end position="223"/>
    </location>
</feature>
<dbReference type="InterPro" id="IPR036465">
    <property type="entry name" value="vWFA_dom_sf"/>
</dbReference>
<dbReference type="SMART" id="SM00327">
    <property type="entry name" value="VWA"/>
    <property type="match status" value="1"/>
</dbReference>
<sequence>MLNVAITPHREFLPADTADQRLFMMVKLRPTKEVSNTRPPTCFVLIIDTSGSMDEVVTGGKTKRHIVIESLYGLVRSQNLTRDDRVALIEFHDQASTLIGLTPATDIAPLENAIARLNDFSGGTYMGKGMSQALALLANQSMTSRRALIFTDGDTFDEEDCEVIAQQFNSQGISITAMGVGDQFNEELLIHKISDPTGGRLYPIVAGNATGVQVSISDLPKTLFEEHQKAQNEVVNNLALSVQTVKGVELIRVTRVYPDQADFPLTNPPYFIGAAQKNDETIFILEFKVDSRATSRVRIAQLGLTYDIPGLNKRGELPPQNVVVQFVSSQAGAAQVNQEVMGYVQQRNISQLVDEATRVAENNPDRAEQILETARRMTVKIGNKDMEESLNAGIDELRKTKKISAGTRKTVKMGSKGKTVKMGSDINDELTEEQIRQLSGT</sequence>
<dbReference type="InterPro" id="IPR002035">
    <property type="entry name" value="VWF_A"/>
</dbReference>